<proteinExistence type="predicted"/>
<evidence type="ECO:0008006" key="3">
    <source>
        <dbReference type="Google" id="ProtNLM"/>
    </source>
</evidence>
<gene>
    <name evidence="1" type="ORF">HUW48_08835</name>
</gene>
<dbReference type="RefSeq" id="WP_182415331.1">
    <property type="nucleotide sequence ID" value="NZ_CP055153.1"/>
</dbReference>
<accession>A0A7L7L5T9</accession>
<evidence type="ECO:0000313" key="2">
    <source>
        <dbReference type="Proteomes" id="UP000514509"/>
    </source>
</evidence>
<dbReference type="Proteomes" id="UP000514509">
    <property type="component" value="Chromosome"/>
</dbReference>
<reference evidence="1 2" key="2">
    <citation type="submission" date="2020-08" db="EMBL/GenBank/DDBJ databases">
        <title>Adhaeribacter dokdonensis sp. nov., isolated from the rhizosphere of Elymus tsukushiensis, a plant native to the Dokdo Islands, Republic of Korea.</title>
        <authorList>
            <person name="Ghim S.Y."/>
        </authorList>
    </citation>
    <scope>NUCLEOTIDE SEQUENCE [LARGE SCALE GENOMIC DNA]</scope>
    <source>
        <strain evidence="1 2">KUDC8001</strain>
    </source>
</reference>
<dbReference type="EMBL" id="CP055153">
    <property type="protein sequence ID" value="QMU28143.1"/>
    <property type="molecule type" value="Genomic_DNA"/>
</dbReference>
<dbReference type="AlphaFoldDB" id="A0A7L7L5T9"/>
<keyword evidence="2" id="KW-1185">Reference proteome</keyword>
<dbReference type="KEGG" id="add:HUW48_08835"/>
<sequence length="221" mass="25655">MKWQLPNPREFGWNMKTLDSAHTKFNILPFGSFELCIQHDTIRNVTPVMLEWWFKNIKGIMDYQGKTYSKYLVWHPIDHIQWELARTSPDGSVGVGAQFRIVEAFGGDLNQLVDSAEEVVKLDITGIKLIRKIGEIEVFSLEHQFIPVSNGTRYISRMQVGADSFIGKYFINPLLHTKIFTKQMGISWLKHNIEEVGNFEFFLPELYASHHSFSEFEKLIV</sequence>
<name>A0A7L7L5T9_9BACT</name>
<organism evidence="1 2">
    <name type="scientific">Adhaeribacter radiodurans</name>
    <dbReference type="NCBI Taxonomy" id="2745197"/>
    <lineage>
        <taxon>Bacteria</taxon>
        <taxon>Pseudomonadati</taxon>
        <taxon>Bacteroidota</taxon>
        <taxon>Cytophagia</taxon>
        <taxon>Cytophagales</taxon>
        <taxon>Hymenobacteraceae</taxon>
        <taxon>Adhaeribacter</taxon>
    </lineage>
</organism>
<protein>
    <recommendedName>
        <fullName evidence="3">DAPG hydrolase PhiG domain-containing protein</fullName>
    </recommendedName>
</protein>
<evidence type="ECO:0000313" key="1">
    <source>
        <dbReference type="EMBL" id="QMU28143.1"/>
    </source>
</evidence>
<reference evidence="1 2" key="1">
    <citation type="submission" date="2020-06" db="EMBL/GenBank/DDBJ databases">
        <authorList>
            <person name="Hwang Y.J."/>
        </authorList>
    </citation>
    <scope>NUCLEOTIDE SEQUENCE [LARGE SCALE GENOMIC DNA]</scope>
    <source>
        <strain evidence="1 2">KUDC8001</strain>
    </source>
</reference>